<dbReference type="GO" id="GO:0005524">
    <property type="term" value="F:ATP binding"/>
    <property type="evidence" value="ECO:0007669"/>
    <property type="project" value="UniProtKB-KW"/>
</dbReference>
<dbReference type="InterPro" id="IPR036640">
    <property type="entry name" value="ABC1_TM_sf"/>
</dbReference>
<evidence type="ECO:0000256" key="8">
    <source>
        <dbReference type="SAM" id="Phobius"/>
    </source>
</evidence>
<keyword evidence="2" id="KW-0813">Transport</keyword>
<dbReference type="OMA" id="MIVWISC"/>
<feature type="domain" description="ABC transporter" evidence="9">
    <location>
        <begin position="7"/>
        <end position="246"/>
    </location>
</feature>
<dbReference type="CDD" id="cd03244">
    <property type="entry name" value="ABCC_MRP_domain2"/>
    <property type="match status" value="1"/>
</dbReference>
<dbReference type="PROSITE" id="PS50929">
    <property type="entry name" value="ABC_TM1F"/>
    <property type="match status" value="1"/>
</dbReference>
<reference evidence="12" key="1">
    <citation type="journal article" date="2013" name="Nature">
        <title>Pan genome of the phytoplankton Emiliania underpins its global distribution.</title>
        <authorList>
            <person name="Read B.A."/>
            <person name="Kegel J."/>
            <person name="Klute M.J."/>
            <person name="Kuo A."/>
            <person name="Lefebvre S.C."/>
            <person name="Maumus F."/>
            <person name="Mayer C."/>
            <person name="Miller J."/>
            <person name="Monier A."/>
            <person name="Salamov A."/>
            <person name="Young J."/>
            <person name="Aguilar M."/>
            <person name="Claverie J.M."/>
            <person name="Frickenhaus S."/>
            <person name="Gonzalez K."/>
            <person name="Herman E.K."/>
            <person name="Lin Y.C."/>
            <person name="Napier J."/>
            <person name="Ogata H."/>
            <person name="Sarno A.F."/>
            <person name="Shmutz J."/>
            <person name="Schroeder D."/>
            <person name="de Vargas C."/>
            <person name="Verret F."/>
            <person name="von Dassow P."/>
            <person name="Valentin K."/>
            <person name="Van de Peer Y."/>
            <person name="Wheeler G."/>
            <person name="Dacks J.B."/>
            <person name="Delwiche C.F."/>
            <person name="Dyhrman S.T."/>
            <person name="Glockner G."/>
            <person name="John U."/>
            <person name="Richards T."/>
            <person name="Worden A.Z."/>
            <person name="Zhang X."/>
            <person name="Grigoriev I.V."/>
            <person name="Allen A.E."/>
            <person name="Bidle K."/>
            <person name="Borodovsky M."/>
            <person name="Bowler C."/>
            <person name="Brownlee C."/>
            <person name="Cock J.M."/>
            <person name="Elias M."/>
            <person name="Gladyshev V.N."/>
            <person name="Groth M."/>
            <person name="Guda C."/>
            <person name="Hadaegh A."/>
            <person name="Iglesias-Rodriguez M.D."/>
            <person name="Jenkins J."/>
            <person name="Jones B.M."/>
            <person name="Lawson T."/>
            <person name="Leese F."/>
            <person name="Lindquist E."/>
            <person name="Lobanov A."/>
            <person name="Lomsadze A."/>
            <person name="Malik S.B."/>
            <person name="Marsh M.E."/>
            <person name="Mackinder L."/>
            <person name="Mock T."/>
            <person name="Mueller-Roeber B."/>
            <person name="Pagarete A."/>
            <person name="Parker M."/>
            <person name="Probert I."/>
            <person name="Quesneville H."/>
            <person name="Raines C."/>
            <person name="Rensing S.A."/>
            <person name="Riano-Pachon D.M."/>
            <person name="Richier S."/>
            <person name="Rokitta S."/>
            <person name="Shiraiwa Y."/>
            <person name="Soanes D.M."/>
            <person name="van der Giezen M."/>
            <person name="Wahlund T.M."/>
            <person name="Williams B."/>
            <person name="Wilson W."/>
            <person name="Wolfe G."/>
            <person name="Wurch L.L."/>
        </authorList>
    </citation>
    <scope>NUCLEOTIDE SEQUENCE</scope>
</reference>
<accession>A0A0D3KF14</accession>
<dbReference type="STRING" id="2903.R1FLV1"/>
<dbReference type="AlphaFoldDB" id="A0A0D3KF14"/>
<evidence type="ECO:0000256" key="7">
    <source>
        <dbReference type="ARBA" id="ARBA00023136"/>
    </source>
</evidence>
<feature type="transmembrane region" description="Helical" evidence="8">
    <location>
        <begin position="266"/>
        <end position="285"/>
    </location>
</feature>
<dbReference type="eggNOG" id="KOG0054">
    <property type="taxonomic scope" value="Eukaryota"/>
</dbReference>
<evidence type="ECO:0000256" key="3">
    <source>
        <dbReference type="ARBA" id="ARBA00022692"/>
    </source>
</evidence>
<dbReference type="InterPro" id="IPR011527">
    <property type="entry name" value="ABC1_TM_dom"/>
</dbReference>
<keyword evidence="4" id="KW-0547">Nucleotide-binding</keyword>
<feature type="transmembrane region" description="Helical" evidence="8">
    <location>
        <begin position="218"/>
        <end position="239"/>
    </location>
</feature>
<comment type="subcellular location">
    <subcellularLocation>
        <location evidence="1">Membrane</location>
        <topology evidence="1">Multi-pass membrane protein</topology>
    </subcellularLocation>
</comment>
<evidence type="ECO:0000256" key="6">
    <source>
        <dbReference type="ARBA" id="ARBA00022989"/>
    </source>
</evidence>
<feature type="transmembrane region" description="Helical" evidence="8">
    <location>
        <begin position="333"/>
        <end position="351"/>
    </location>
</feature>
<evidence type="ECO:0000256" key="5">
    <source>
        <dbReference type="ARBA" id="ARBA00022840"/>
    </source>
</evidence>
<dbReference type="GO" id="GO:0016324">
    <property type="term" value="C:apical plasma membrane"/>
    <property type="evidence" value="ECO:0007669"/>
    <property type="project" value="TreeGrafter"/>
</dbReference>
<name>A0A0D3KF14_EMIH1</name>
<dbReference type="GO" id="GO:0016887">
    <property type="term" value="F:ATP hydrolysis activity"/>
    <property type="evidence" value="ECO:0007669"/>
    <property type="project" value="InterPro"/>
</dbReference>
<keyword evidence="5" id="KW-0067">ATP-binding</keyword>
<dbReference type="PANTHER" id="PTHR24223:SF330">
    <property type="entry name" value="ATP-BINDING CASSETTE SUB-FAMILY C MEMBER 10"/>
    <property type="match status" value="1"/>
</dbReference>
<feature type="transmembrane region" description="Helical" evidence="8">
    <location>
        <begin position="39"/>
        <end position="59"/>
    </location>
</feature>
<dbReference type="SUPFAM" id="SSF52540">
    <property type="entry name" value="P-loop containing nucleoside triphosphate hydrolases"/>
    <property type="match status" value="2"/>
</dbReference>
<evidence type="ECO:0000256" key="1">
    <source>
        <dbReference type="ARBA" id="ARBA00004141"/>
    </source>
</evidence>
<organism evidence="11 12">
    <name type="scientific">Emiliania huxleyi (strain CCMP1516)</name>
    <dbReference type="NCBI Taxonomy" id="280463"/>
    <lineage>
        <taxon>Eukaryota</taxon>
        <taxon>Haptista</taxon>
        <taxon>Haptophyta</taxon>
        <taxon>Prymnesiophyceae</taxon>
        <taxon>Isochrysidales</taxon>
        <taxon>Noelaerhabdaceae</taxon>
        <taxon>Emiliania</taxon>
    </lineage>
</organism>
<dbReference type="InterPro" id="IPR027417">
    <property type="entry name" value="P-loop_NTPase"/>
</dbReference>
<dbReference type="KEGG" id="ehx:EMIHUDRAFT_449345"/>
<dbReference type="EnsemblProtists" id="EOD34349">
    <property type="protein sequence ID" value="EOD34349"/>
    <property type="gene ID" value="EMIHUDRAFT_449345"/>
</dbReference>
<keyword evidence="3 8" id="KW-0812">Transmembrane</keyword>
<dbReference type="HOGENOM" id="CLU_000604_27_9_1"/>
<sequence>MLKLFAWEPPTLAEARARQAAVELSALTRGALFGTLSTFLWGAAPIFVTVATFALFAAVSPDPLTAPKAFTSLTLFTLMRLTLDSREPWIQNATLRDNVTFGAPFERQRYDATLAACCLEPDLAALPSGDATEIGERGINLSGGQRARIALARACYQTADLYLLDDVLSAVDAHVAQHLVARCLHGLLRERGATARPLDTLPLAPSPRRSGLVKRSVWVTYGKALGGGALLALLLAYTLSQALNLGASFWLTQWAADTLHQGSDPWLYVAVYAAASLAAAAVIWARAVAAAGVMTGDGSQRDVDVLSAVLASPMSFFDTTPLGRILNRFSTDLQALGLCVFNLIGTLLLVVANAWQISFGLLPLGVAYLVVARYYRASSRELQRLDSVSKSPIYAAFSEALQGATSIVAFGATRRFGLEARQRLDANIKVGFATAAANRWLSVRLEAIGNAIIAGVAALAVGLHAAAHASGEVVFSSVGMRYRPGTPFVLRGFELRVGGGEKVGLVGRTGAGKSSLLAALFRLVELAEGSISIDGVDIATVPLRALRQALAIIPQEATLFSGSLRSNLDPFGQHADADVRECLAQCSLEALCGAHPAGLLQPIEPKGANLSAGQRQLVCTARALLRGSRVLVLDEATASVDMETDELIQQTLRRVLGGVTVLTIAHRLATVMDYDRVVVLSAGAVLEAGPPLELRRRPGSAFAALVGDTLEGAQERGNGE</sequence>
<evidence type="ECO:0000256" key="4">
    <source>
        <dbReference type="ARBA" id="ARBA00022741"/>
    </source>
</evidence>
<dbReference type="SUPFAM" id="SSF90123">
    <property type="entry name" value="ABC transporter transmembrane region"/>
    <property type="match status" value="1"/>
</dbReference>
<dbReference type="Gene3D" id="1.20.1560.10">
    <property type="entry name" value="ABC transporter type 1, transmembrane domain"/>
    <property type="match status" value="1"/>
</dbReference>
<dbReference type="Pfam" id="PF00664">
    <property type="entry name" value="ABC_membrane"/>
    <property type="match status" value="1"/>
</dbReference>
<evidence type="ECO:0008006" key="13">
    <source>
        <dbReference type="Google" id="ProtNLM"/>
    </source>
</evidence>
<dbReference type="PaxDb" id="2903-EOD34349"/>
<evidence type="ECO:0000313" key="11">
    <source>
        <dbReference type="EnsemblProtists" id="EOD34349"/>
    </source>
</evidence>
<dbReference type="InterPro" id="IPR003439">
    <property type="entry name" value="ABC_transporter-like_ATP-bd"/>
</dbReference>
<dbReference type="Pfam" id="PF00005">
    <property type="entry name" value="ABC_tran"/>
    <property type="match status" value="2"/>
</dbReference>
<dbReference type="GO" id="GO:0140359">
    <property type="term" value="F:ABC-type transporter activity"/>
    <property type="evidence" value="ECO:0007669"/>
    <property type="project" value="InterPro"/>
</dbReference>
<reference evidence="11" key="2">
    <citation type="submission" date="2024-10" db="UniProtKB">
        <authorList>
            <consortium name="EnsemblProtists"/>
        </authorList>
    </citation>
    <scope>IDENTIFICATION</scope>
</reference>
<keyword evidence="6 8" id="KW-1133">Transmembrane helix</keyword>
<dbReference type="FunFam" id="3.40.50.300:FF:000838">
    <property type="entry name" value="ABC multidrug transporter (Eurofung)"/>
    <property type="match status" value="1"/>
</dbReference>
<dbReference type="Gene3D" id="3.40.50.300">
    <property type="entry name" value="P-loop containing nucleotide triphosphate hydrolases"/>
    <property type="match status" value="2"/>
</dbReference>
<keyword evidence="12" id="KW-1185">Reference proteome</keyword>
<feature type="domain" description="ABC transporter" evidence="9">
    <location>
        <begin position="473"/>
        <end position="707"/>
    </location>
</feature>
<dbReference type="InterPro" id="IPR050173">
    <property type="entry name" value="ABC_transporter_C-like"/>
</dbReference>
<evidence type="ECO:0000256" key="2">
    <source>
        <dbReference type="ARBA" id="ARBA00022448"/>
    </source>
</evidence>
<proteinExistence type="predicted"/>
<evidence type="ECO:0000259" key="9">
    <source>
        <dbReference type="PROSITE" id="PS50893"/>
    </source>
</evidence>
<dbReference type="Proteomes" id="UP000013827">
    <property type="component" value="Unassembled WGS sequence"/>
</dbReference>
<dbReference type="GeneID" id="17279620"/>
<dbReference type="SMART" id="SM00382">
    <property type="entry name" value="AAA"/>
    <property type="match status" value="1"/>
</dbReference>
<dbReference type="PROSITE" id="PS50893">
    <property type="entry name" value="ABC_TRANSPORTER_2"/>
    <property type="match status" value="2"/>
</dbReference>
<dbReference type="InterPro" id="IPR003593">
    <property type="entry name" value="AAA+_ATPase"/>
</dbReference>
<keyword evidence="7 8" id="KW-0472">Membrane</keyword>
<evidence type="ECO:0000313" key="12">
    <source>
        <dbReference type="Proteomes" id="UP000013827"/>
    </source>
</evidence>
<dbReference type="PANTHER" id="PTHR24223">
    <property type="entry name" value="ATP-BINDING CASSETTE SUB-FAMILY C"/>
    <property type="match status" value="1"/>
</dbReference>
<feature type="domain" description="ABC transmembrane type-1" evidence="10">
    <location>
        <begin position="231"/>
        <end position="478"/>
    </location>
</feature>
<evidence type="ECO:0000259" key="10">
    <source>
        <dbReference type="PROSITE" id="PS50929"/>
    </source>
</evidence>
<dbReference type="RefSeq" id="XP_005786778.1">
    <property type="nucleotide sequence ID" value="XM_005786721.1"/>
</dbReference>
<protein>
    <recommendedName>
        <fullName evidence="13">ABC transporter</fullName>
    </recommendedName>
</protein>